<dbReference type="Proteomes" id="UP000670947">
    <property type="component" value="Unassembled WGS sequence"/>
</dbReference>
<feature type="transmembrane region" description="Helical" evidence="8">
    <location>
        <begin position="269"/>
        <end position="291"/>
    </location>
</feature>
<evidence type="ECO:0000256" key="4">
    <source>
        <dbReference type="ARBA" id="ARBA00022544"/>
    </source>
</evidence>
<keyword evidence="4" id="KW-0309">Germination</keyword>
<dbReference type="Pfam" id="PF03845">
    <property type="entry name" value="Spore_permease"/>
    <property type="match status" value="1"/>
</dbReference>
<feature type="transmembrane region" description="Helical" evidence="8">
    <location>
        <begin position="12"/>
        <end position="33"/>
    </location>
</feature>
<dbReference type="InterPro" id="IPR004761">
    <property type="entry name" value="Spore_GerAB"/>
</dbReference>
<evidence type="ECO:0000256" key="3">
    <source>
        <dbReference type="ARBA" id="ARBA00022448"/>
    </source>
</evidence>
<feature type="transmembrane region" description="Helical" evidence="8">
    <location>
        <begin position="331"/>
        <end position="354"/>
    </location>
</feature>
<evidence type="ECO:0000256" key="1">
    <source>
        <dbReference type="ARBA" id="ARBA00004141"/>
    </source>
</evidence>
<evidence type="ECO:0000256" key="7">
    <source>
        <dbReference type="ARBA" id="ARBA00023136"/>
    </source>
</evidence>
<keyword evidence="10" id="KW-1185">Reference proteome</keyword>
<gene>
    <name evidence="9" type="ORF">I8J29_06230</name>
</gene>
<evidence type="ECO:0000313" key="9">
    <source>
        <dbReference type="EMBL" id="MBO7743787.1"/>
    </source>
</evidence>
<keyword evidence="5 8" id="KW-0812">Transmembrane</keyword>
<comment type="subcellular location">
    <subcellularLocation>
        <location evidence="1">Membrane</location>
        <topology evidence="1">Multi-pass membrane protein</topology>
    </subcellularLocation>
</comment>
<keyword evidence="7 8" id="KW-0472">Membrane</keyword>
<evidence type="ECO:0000256" key="2">
    <source>
        <dbReference type="ARBA" id="ARBA00007998"/>
    </source>
</evidence>
<feature type="transmembrane region" description="Helical" evidence="8">
    <location>
        <begin position="145"/>
        <end position="162"/>
    </location>
</feature>
<dbReference type="PANTHER" id="PTHR34975:SF2">
    <property type="entry name" value="SPORE GERMINATION PROTEIN A2"/>
    <property type="match status" value="1"/>
</dbReference>
<evidence type="ECO:0000313" key="10">
    <source>
        <dbReference type="Proteomes" id="UP000670947"/>
    </source>
</evidence>
<reference evidence="9 10" key="1">
    <citation type="submission" date="2021-03" db="EMBL/GenBank/DDBJ databases">
        <title>Paenibacillus artemisicola MWE-103 whole genome sequence.</title>
        <authorList>
            <person name="Ham Y.J."/>
        </authorList>
    </citation>
    <scope>NUCLEOTIDE SEQUENCE [LARGE SCALE GENOMIC DNA]</scope>
    <source>
        <strain evidence="9 10">MWE-103</strain>
    </source>
</reference>
<dbReference type="RefSeq" id="WP_208846820.1">
    <property type="nucleotide sequence ID" value="NZ_JAGGDJ010000003.1"/>
</dbReference>
<accession>A0ABS3W650</accession>
<feature type="transmembrane region" description="Helical" evidence="8">
    <location>
        <begin position="39"/>
        <end position="59"/>
    </location>
</feature>
<comment type="caution">
    <text evidence="9">The sequence shown here is derived from an EMBL/GenBank/DDBJ whole genome shotgun (WGS) entry which is preliminary data.</text>
</comment>
<feature type="transmembrane region" description="Helical" evidence="8">
    <location>
        <begin position="182"/>
        <end position="202"/>
    </location>
</feature>
<protein>
    <submittedName>
        <fullName evidence="9">Endospore germination permease</fullName>
    </submittedName>
</protein>
<keyword evidence="3" id="KW-0813">Transport</keyword>
<evidence type="ECO:0000256" key="8">
    <source>
        <dbReference type="SAM" id="Phobius"/>
    </source>
</evidence>
<sequence length="361" mass="40208">MNEKISSMQFGLLFFSFVGATIILIVPGVMVSFAKQDAWISVFPASISGVVCILIMTALANRYPGLTITQYGSRIVGKWLGKCLGLYYLFFLFLFISQTVNNHIEFVSSVLLPESPSLVIILALLVICCLTVRGGIEVIGRCTEFLIPIIILFLIPLFILALKDSDPGQLKPLLARGLLPVLQGAIVPTAWMSQFFFFGWLIPFLNQPEKARRISLIALGGVIILMVIIDVLTIMVFGPVTDKLSFPFLSVIQYIGIQGSFERLEAFAVSMWMMGIFLKASVLLFIFCLHISHLFELQDYRKFMIPVTLLSVIGSVWVSTNAAELNDFLTFTYPVMGLVNQTLIPLLLLIIDVLKKKHSLL</sequence>
<evidence type="ECO:0000256" key="6">
    <source>
        <dbReference type="ARBA" id="ARBA00022989"/>
    </source>
</evidence>
<evidence type="ECO:0000256" key="5">
    <source>
        <dbReference type="ARBA" id="ARBA00022692"/>
    </source>
</evidence>
<comment type="similarity">
    <text evidence="2">Belongs to the amino acid-polyamine-organocation (APC) superfamily. Spore germination protein (SGP) (TC 2.A.3.9) family.</text>
</comment>
<feature type="transmembrane region" description="Helical" evidence="8">
    <location>
        <begin position="214"/>
        <end position="237"/>
    </location>
</feature>
<dbReference type="NCBIfam" id="TIGR00912">
    <property type="entry name" value="2A0309"/>
    <property type="match status" value="1"/>
</dbReference>
<proteinExistence type="inferred from homology"/>
<dbReference type="EMBL" id="JAGGDJ010000003">
    <property type="protein sequence ID" value="MBO7743787.1"/>
    <property type="molecule type" value="Genomic_DNA"/>
</dbReference>
<name>A0ABS3W650_9BACL</name>
<keyword evidence="6 8" id="KW-1133">Transmembrane helix</keyword>
<feature type="transmembrane region" description="Helical" evidence="8">
    <location>
        <begin position="117"/>
        <end position="136"/>
    </location>
</feature>
<dbReference type="PANTHER" id="PTHR34975">
    <property type="entry name" value="SPORE GERMINATION PROTEIN A2"/>
    <property type="match status" value="1"/>
</dbReference>
<feature type="transmembrane region" description="Helical" evidence="8">
    <location>
        <begin position="303"/>
        <end position="319"/>
    </location>
</feature>
<feature type="transmembrane region" description="Helical" evidence="8">
    <location>
        <begin position="79"/>
        <end position="97"/>
    </location>
</feature>
<organism evidence="9 10">
    <name type="scientific">Paenibacillus artemisiicola</name>
    <dbReference type="NCBI Taxonomy" id="1172618"/>
    <lineage>
        <taxon>Bacteria</taxon>
        <taxon>Bacillati</taxon>
        <taxon>Bacillota</taxon>
        <taxon>Bacilli</taxon>
        <taxon>Bacillales</taxon>
        <taxon>Paenibacillaceae</taxon>
        <taxon>Paenibacillus</taxon>
    </lineage>
</organism>